<evidence type="ECO:0000313" key="6">
    <source>
        <dbReference type="Proteomes" id="UP001595683"/>
    </source>
</evidence>
<organism evidence="5 6">
    <name type="scientific">Novosphingobium pokkalii</name>
    <dbReference type="NCBI Taxonomy" id="1770194"/>
    <lineage>
        <taxon>Bacteria</taxon>
        <taxon>Pseudomonadati</taxon>
        <taxon>Pseudomonadota</taxon>
        <taxon>Alphaproteobacteria</taxon>
        <taxon>Sphingomonadales</taxon>
        <taxon>Sphingomonadaceae</taxon>
        <taxon>Novosphingobium</taxon>
    </lineage>
</organism>
<dbReference type="PANTHER" id="PTHR34983:SF2">
    <property type="entry name" value="ENDO-BETA-1,4-GALACTANASE"/>
    <property type="match status" value="1"/>
</dbReference>
<proteinExistence type="inferred from homology"/>
<dbReference type="Pfam" id="PF07745">
    <property type="entry name" value="Glyco_hydro_53"/>
    <property type="match status" value="1"/>
</dbReference>
<reference evidence="6" key="1">
    <citation type="journal article" date="2019" name="Int. J. Syst. Evol. Microbiol.">
        <title>The Global Catalogue of Microorganisms (GCM) 10K type strain sequencing project: providing services to taxonomists for standard genome sequencing and annotation.</title>
        <authorList>
            <consortium name="The Broad Institute Genomics Platform"/>
            <consortium name="The Broad Institute Genome Sequencing Center for Infectious Disease"/>
            <person name="Wu L."/>
            <person name="Ma J."/>
        </authorList>
    </citation>
    <scope>NUCLEOTIDE SEQUENCE [LARGE SCALE GENOMIC DNA]</scope>
    <source>
        <strain evidence="6">KCTC 42224</strain>
    </source>
</reference>
<evidence type="ECO:0000256" key="4">
    <source>
        <dbReference type="RuleBase" id="RU361192"/>
    </source>
</evidence>
<dbReference type="Gene3D" id="3.20.20.80">
    <property type="entry name" value="Glycosidases"/>
    <property type="match status" value="1"/>
</dbReference>
<dbReference type="InterPro" id="IPR017853">
    <property type="entry name" value="GH"/>
</dbReference>
<evidence type="ECO:0000256" key="2">
    <source>
        <dbReference type="ARBA" id="ARBA00022801"/>
    </source>
</evidence>
<sequence length="375" mass="40965">MPLLRRALCASASLFLASSAMAAPPAPPAPPPLYLGADLSFTNEMEACGAKFLDHGKPADPFVLLKQHGGNLMRVRLWNNPTWTHYSAYDDVLKTITRAHAAGLNVLLDFHYSDDWADGDKQPAPAAWAGLSTDAQVKALHDYTREVLDKLAAAGQLPEMVQVGNETNAAMQGGAKDQPIDWVRNARLLNAGISAVREASKAHGKPIQIMLHIAQPENVIPWFDDATAAGVLDYDIIGISYYSKWSKYNLSGLGKVIDAAHRRYGAQVWVVETAYAFSDDHADDTTNLLGSDSAIPGYPVSPQGQRRYLEDLTQTVVNNGGNGVVYWAPDWVSTKCKTRWGTGSSWENAAMFDIKRHEALPAFDWLGKTYTPQGK</sequence>
<keyword evidence="2 4" id="KW-0378">Hydrolase</keyword>
<comment type="caution">
    <text evidence="5">The sequence shown here is derived from an EMBL/GenBank/DDBJ whole genome shotgun (WGS) entry which is preliminary data.</text>
</comment>
<dbReference type="SUPFAM" id="SSF51445">
    <property type="entry name" value="(Trans)glycosidases"/>
    <property type="match status" value="1"/>
</dbReference>
<dbReference type="EMBL" id="JBHRYE010000007">
    <property type="protein sequence ID" value="MFC3670517.1"/>
    <property type="molecule type" value="Genomic_DNA"/>
</dbReference>
<dbReference type="PANTHER" id="PTHR34983">
    <property type="entry name" value="ARABINOGALACTAN ENDO-BETA-1,4-GALACTANASE A"/>
    <property type="match status" value="1"/>
</dbReference>
<accession>A0ABV7V042</accession>
<dbReference type="InterPro" id="IPR011683">
    <property type="entry name" value="Glyco_hydro_53"/>
</dbReference>
<feature type="signal peptide" evidence="4">
    <location>
        <begin position="1"/>
        <end position="22"/>
    </location>
</feature>
<dbReference type="RefSeq" id="WP_229815102.1">
    <property type="nucleotide sequence ID" value="NZ_BMZP01000003.1"/>
</dbReference>
<evidence type="ECO:0000256" key="3">
    <source>
        <dbReference type="ARBA" id="ARBA00023295"/>
    </source>
</evidence>
<keyword evidence="3 4" id="KW-0326">Glycosidase</keyword>
<feature type="chain" id="PRO_5045012143" description="Arabinogalactan endo-beta-1,4-galactanase" evidence="4">
    <location>
        <begin position="23"/>
        <end position="375"/>
    </location>
</feature>
<name>A0ABV7V042_9SPHN</name>
<dbReference type="EC" id="3.2.1.89" evidence="4"/>
<comment type="catalytic activity">
    <reaction evidence="4">
        <text>The enzyme specifically hydrolyzes (1-&gt;4)-beta-D-galactosidic linkages in type I arabinogalactans.</text>
        <dbReference type="EC" id="3.2.1.89"/>
    </reaction>
</comment>
<dbReference type="Proteomes" id="UP001595683">
    <property type="component" value="Unassembled WGS sequence"/>
</dbReference>
<protein>
    <recommendedName>
        <fullName evidence="4">Arabinogalactan endo-beta-1,4-galactanase</fullName>
        <ecNumber evidence="4">3.2.1.89</ecNumber>
    </recommendedName>
</protein>
<gene>
    <name evidence="5" type="ORF">ACFOOT_03680</name>
</gene>
<keyword evidence="4" id="KW-0732">Signal</keyword>
<evidence type="ECO:0000313" key="5">
    <source>
        <dbReference type="EMBL" id="MFC3670517.1"/>
    </source>
</evidence>
<comment type="similarity">
    <text evidence="1 4">Belongs to the glycosyl hydrolase 53 family.</text>
</comment>
<keyword evidence="6" id="KW-1185">Reference proteome</keyword>
<evidence type="ECO:0000256" key="1">
    <source>
        <dbReference type="ARBA" id="ARBA00010687"/>
    </source>
</evidence>